<feature type="domain" description="AB hydrolase-1" evidence="1">
    <location>
        <begin position="22"/>
        <end position="250"/>
    </location>
</feature>
<dbReference type="AlphaFoldDB" id="A0A0R1HVY7"/>
<dbReference type="OrthoDB" id="9805423at2"/>
<name>A0A0R1HVY7_9LACO</name>
<dbReference type="Proteomes" id="UP000050911">
    <property type="component" value="Unassembled WGS sequence"/>
</dbReference>
<dbReference type="GO" id="GO:0004601">
    <property type="term" value="F:peroxidase activity"/>
    <property type="evidence" value="ECO:0007669"/>
    <property type="project" value="UniProtKB-KW"/>
</dbReference>
<dbReference type="InterPro" id="IPR029058">
    <property type="entry name" value="AB_hydrolase_fold"/>
</dbReference>
<comment type="caution">
    <text evidence="2">The sequence shown here is derived from an EMBL/GenBank/DDBJ whole genome shotgun (WGS) entry which is preliminary data.</text>
</comment>
<dbReference type="InterPro" id="IPR050228">
    <property type="entry name" value="Carboxylesterase_BioH"/>
</dbReference>
<dbReference type="Gene3D" id="3.40.50.1820">
    <property type="entry name" value="alpha/beta hydrolase"/>
    <property type="match status" value="1"/>
</dbReference>
<dbReference type="Pfam" id="PF12697">
    <property type="entry name" value="Abhydrolase_6"/>
    <property type="match status" value="1"/>
</dbReference>
<evidence type="ECO:0000313" key="2">
    <source>
        <dbReference type="EMBL" id="KRK48739.1"/>
    </source>
</evidence>
<keyword evidence="3" id="KW-1185">Reference proteome</keyword>
<reference evidence="2 3" key="1">
    <citation type="journal article" date="2015" name="Genome Announc.">
        <title>Expanding the biotechnology potential of lactobacilli through comparative genomics of 213 strains and associated genera.</title>
        <authorList>
            <person name="Sun Z."/>
            <person name="Harris H.M."/>
            <person name="McCann A."/>
            <person name="Guo C."/>
            <person name="Argimon S."/>
            <person name="Zhang W."/>
            <person name="Yang X."/>
            <person name="Jeffery I.B."/>
            <person name="Cooney J.C."/>
            <person name="Kagawa T.F."/>
            <person name="Liu W."/>
            <person name="Song Y."/>
            <person name="Salvetti E."/>
            <person name="Wrobel A."/>
            <person name="Rasinkangas P."/>
            <person name="Parkhill J."/>
            <person name="Rea M.C."/>
            <person name="O'Sullivan O."/>
            <person name="Ritari J."/>
            <person name="Douillard F.P."/>
            <person name="Paul Ross R."/>
            <person name="Yang R."/>
            <person name="Briner A.E."/>
            <person name="Felis G.E."/>
            <person name="de Vos W.M."/>
            <person name="Barrangou R."/>
            <person name="Klaenhammer T.R."/>
            <person name="Caufield P.W."/>
            <person name="Cui Y."/>
            <person name="Zhang H."/>
            <person name="O'Toole P.W."/>
        </authorList>
    </citation>
    <scope>NUCLEOTIDE SEQUENCE [LARGE SCALE GENOMIC DNA]</scope>
    <source>
        <strain evidence="2 3">JCM 15530</strain>
    </source>
</reference>
<dbReference type="InterPro" id="IPR000073">
    <property type="entry name" value="AB_hydrolase_1"/>
</dbReference>
<proteinExistence type="predicted"/>
<dbReference type="EMBL" id="AZCX01000002">
    <property type="protein sequence ID" value="KRK48739.1"/>
    <property type="molecule type" value="Genomic_DNA"/>
</dbReference>
<dbReference type="STRING" id="1302272.FC96_GL001058"/>
<evidence type="ECO:0000259" key="1">
    <source>
        <dbReference type="Pfam" id="PF12697"/>
    </source>
</evidence>
<keyword evidence="2" id="KW-0575">Peroxidase</keyword>
<dbReference type="SUPFAM" id="SSF53474">
    <property type="entry name" value="alpha/beta-Hydrolases"/>
    <property type="match status" value="1"/>
</dbReference>
<gene>
    <name evidence="2" type="ORF">FC96_GL001058</name>
</gene>
<dbReference type="PANTHER" id="PTHR43194:SF2">
    <property type="entry name" value="PEROXISOMAL MEMBRANE PROTEIN LPX1"/>
    <property type="match status" value="1"/>
</dbReference>
<dbReference type="RefSeq" id="WP_056941968.1">
    <property type="nucleotide sequence ID" value="NZ_AZCX01000002.1"/>
</dbReference>
<keyword evidence="2" id="KW-0560">Oxidoreductase</keyword>
<dbReference type="PATRIC" id="fig|1302272.5.peg.1064"/>
<dbReference type="PANTHER" id="PTHR43194">
    <property type="entry name" value="HYDROLASE ALPHA/BETA FOLD FAMILY"/>
    <property type="match status" value="1"/>
</dbReference>
<sequence>MKFKTSDHVLIDYSDVGEGQAVVLLCGLGGKKEIWYSQEQFLLDQGYRVINLDARNQGYSGKTIKGRRIFRHAQDLYELLGHLDIKQFIAIGNSMGASTFFAYMAQYGCGSILGMIDIDQSPKMIADHSWAFGFKQLTWENFPDYLKIPFGSASYHRLDDSVFIHLQSIQKAPKYDAHLNYSFLVDHAFQDWRDVVALMPVPLLVVAGENSPYFDPAFAEATARLAKYGEYEVIGNAGHVLMAEQPSAFNNILLKFLSRWN</sequence>
<evidence type="ECO:0000313" key="3">
    <source>
        <dbReference type="Proteomes" id="UP000050911"/>
    </source>
</evidence>
<organism evidence="2 3">
    <name type="scientific">Secundilactobacillus kimchicus JCM 15530</name>
    <dbReference type="NCBI Taxonomy" id="1302272"/>
    <lineage>
        <taxon>Bacteria</taxon>
        <taxon>Bacillati</taxon>
        <taxon>Bacillota</taxon>
        <taxon>Bacilli</taxon>
        <taxon>Lactobacillales</taxon>
        <taxon>Lactobacillaceae</taxon>
        <taxon>Secundilactobacillus</taxon>
    </lineage>
</organism>
<protein>
    <submittedName>
        <fullName evidence="2">Halo peroxidase</fullName>
    </submittedName>
</protein>
<accession>A0A0R1HVY7</accession>